<name>A0A3Q9BP23_9BURK</name>
<feature type="compositionally biased region" description="Basic residues" evidence="1">
    <location>
        <begin position="113"/>
        <end position="122"/>
    </location>
</feature>
<proteinExistence type="predicted"/>
<gene>
    <name evidence="2" type="ORF">EJN92_00185</name>
</gene>
<protein>
    <submittedName>
        <fullName evidence="2">Uncharacterized protein</fullName>
    </submittedName>
</protein>
<evidence type="ECO:0000313" key="2">
    <source>
        <dbReference type="EMBL" id="AZP10585.1"/>
    </source>
</evidence>
<evidence type="ECO:0000313" key="3">
    <source>
        <dbReference type="Proteomes" id="UP000275663"/>
    </source>
</evidence>
<dbReference type="RefSeq" id="WP_126125984.1">
    <property type="nucleotide sequence ID" value="NZ_CP034464.1"/>
</dbReference>
<dbReference type="AlphaFoldDB" id="A0A3Q9BP23"/>
<accession>A0A3Q9BP23</accession>
<keyword evidence="3" id="KW-1185">Reference proteome</keyword>
<dbReference type="Proteomes" id="UP000275663">
    <property type="component" value="Chromosome"/>
</dbReference>
<feature type="region of interest" description="Disordered" evidence="1">
    <location>
        <begin position="102"/>
        <end position="122"/>
    </location>
</feature>
<dbReference type="OrthoDB" id="8779060at2"/>
<dbReference type="EMBL" id="CP034464">
    <property type="protein sequence ID" value="AZP10585.1"/>
    <property type="molecule type" value="Genomic_DNA"/>
</dbReference>
<organism evidence="2 3">
    <name type="scientific">Undibacterium parvum</name>
    <dbReference type="NCBI Taxonomy" id="401471"/>
    <lineage>
        <taxon>Bacteria</taxon>
        <taxon>Pseudomonadati</taxon>
        <taxon>Pseudomonadota</taxon>
        <taxon>Betaproteobacteria</taxon>
        <taxon>Burkholderiales</taxon>
        <taxon>Oxalobacteraceae</taxon>
        <taxon>Undibacterium</taxon>
    </lineage>
</organism>
<sequence>MSNPVFSKQIELRGKLGKDTVQMKLQPKLEDADSVEGSYLVQGGKRNHGNKILLAGEITGNKLTMEESEDGVDVSGQWDGELIGTSLRGTWQSDDGMRSESFSLELVPAKNSNKTKKSVSSK</sequence>
<evidence type="ECO:0000256" key="1">
    <source>
        <dbReference type="SAM" id="MobiDB-lite"/>
    </source>
</evidence>
<reference evidence="2 3" key="1">
    <citation type="journal article" date="2011" name="Int. J. Syst. Evol. Microbiol.">
        <title>Description of Undibacterium oligocarboniphilum sp. nov., isolated from purified water, and Undibacterium pigrum strain CCUG 49012 as the type strain of Undibacterium parvum sp. nov., and emended descriptions of the genus Undibacterium and the species Undibacterium pigrum.</title>
        <authorList>
            <person name="Eder W."/>
            <person name="Wanner G."/>
            <person name="Ludwig W."/>
            <person name="Busse H.J."/>
            <person name="Ziemke-Kageler F."/>
            <person name="Lang E."/>
        </authorList>
    </citation>
    <scope>NUCLEOTIDE SEQUENCE [LARGE SCALE GENOMIC DNA]</scope>
    <source>
        <strain evidence="2 3">DSM 23061</strain>
    </source>
</reference>
<dbReference type="KEGG" id="upv:EJN92_00185"/>